<dbReference type="PANTHER" id="PTHR47829:SF1">
    <property type="entry name" value="HAD FAMILY PHOSPHATASE"/>
    <property type="match status" value="1"/>
</dbReference>
<evidence type="ECO:0000259" key="1">
    <source>
        <dbReference type="Pfam" id="PF01636"/>
    </source>
</evidence>
<dbReference type="InterPro" id="IPR052898">
    <property type="entry name" value="ACAD10-like"/>
</dbReference>
<dbReference type="SUPFAM" id="SSF56112">
    <property type="entry name" value="Protein kinase-like (PK-like)"/>
    <property type="match status" value="1"/>
</dbReference>
<evidence type="ECO:0000313" key="2">
    <source>
        <dbReference type="EMBL" id="AUH63343.1"/>
    </source>
</evidence>
<dbReference type="InterPro" id="IPR011009">
    <property type="entry name" value="Kinase-like_dom_sf"/>
</dbReference>
<dbReference type="InterPro" id="IPR002575">
    <property type="entry name" value="Aminoglycoside_PTrfase"/>
</dbReference>
<dbReference type="AlphaFoldDB" id="A0A2H5EVN8"/>
<dbReference type="Proteomes" id="UP000234530">
    <property type="component" value="Chromosome"/>
</dbReference>
<dbReference type="RefSeq" id="WP_101751385.1">
    <property type="nucleotide sequence ID" value="NZ_CP025430.1"/>
</dbReference>
<dbReference type="CDD" id="cd05154">
    <property type="entry name" value="ACAD10_11_N-like"/>
    <property type="match status" value="1"/>
</dbReference>
<dbReference type="Gene3D" id="3.30.200.20">
    <property type="entry name" value="Phosphorylase Kinase, domain 1"/>
    <property type="match status" value="1"/>
</dbReference>
<proteinExistence type="predicted"/>
<protein>
    <submittedName>
        <fullName evidence="2">Phosphotransferase family protein</fullName>
    </submittedName>
</protein>
<organism evidence="2 3">
    <name type="scientific">Paracoccus zhejiangensis</name>
    <dbReference type="NCBI Taxonomy" id="1077935"/>
    <lineage>
        <taxon>Bacteria</taxon>
        <taxon>Pseudomonadati</taxon>
        <taxon>Pseudomonadota</taxon>
        <taxon>Alphaproteobacteria</taxon>
        <taxon>Rhodobacterales</taxon>
        <taxon>Paracoccaceae</taxon>
        <taxon>Paracoccus</taxon>
    </lineage>
</organism>
<dbReference type="PANTHER" id="PTHR47829">
    <property type="entry name" value="HYDROLASE, PUTATIVE (AFU_ORTHOLOGUE AFUA_1G12880)-RELATED"/>
    <property type="match status" value="1"/>
</dbReference>
<dbReference type="OrthoDB" id="3806873at2"/>
<dbReference type="Gene3D" id="3.90.1200.10">
    <property type="match status" value="1"/>
</dbReference>
<feature type="domain" description="Aminoglycoside phosphotransferase" evidence="1">
    <location>
        <begin position="26"/>
        <end position="247"/>
    </location>
</feature>
<keyword evidence="2" id="KW-0808">Transferase</keyword>
<keyword evidence="3" id="KW-1185">Reference proteome</keyword>
<gene>
    <name evidence="2" type="ORF">CX676_03545</name>
</gene>
<dbReference type="EMBL" id="CP025430">
    <property type="protein sequence ID" value="AUH63343.1"/>
    <property type="molecule type" value="Genomic_DNA"/>
</dbReference>
<accession>A0A2H5EVN8</accession>
<dbReference type="InterPro" id="IPR041726">
    <property type="entry name" value="ACAD10_11_N"/>
</dbReference>
<evidence type="ECO:0000313" key="3">
    <source>
        <dbReference type="Proteomes" id="UP000234530"/>
    </source>
</evidence>
<name>A0A2H5EVN8_9RHOB</name>
<reference evidence="2 3" key="1">
    <citation type="journal article" date="2013" name="Antonie Van Leeuwenhoek">
        <title>Paracoccus zhejiangensis sp. nov., isolated from activated sludge in wastewater-treatment system.</title>
        <authorList>
            <person name="Wu Z.G."/>
            <person name="Zhang D.F."/>
            <person name="Liu Y.L."/>
            <person name="Wang F."/>
            <person name="Jiang X."/>
            <person name="Li C."/>
            <person name="Li S.P."/>
            <person name="Hong Q."/>
            <person name="Li W.J."/>
        </authorList>
    </citation>
    <scope>NUCLEOTIDE SEQUENCE [LARGE SCALE GENOMIC DNA]</scope>
    <source>
        <strain evidence="2 3">J6</strain>
    </source>
</reference>
<dbReference type="GO" id="GO:0016740">
    <property type="term" value="F:transferase activity"/>
    <property type="evidence" value="ECO:0007669"/>
    <property type="project" value="UniProtKB-KW"/>
</dbReference>
<dbReference type="Pfam" id="PF01636">
    <property type="entry name" value="APH"/>
    <property type="match status" value="1"/>
</dbReference>
<dbReference type="KEGG" id="pzh:CX676_03545"/>
<sequence>MATLDLDRLSDYLGTQLPDLPRLTGAQQFSGGQSNPTYLLKAGDRRFVLRRKPGGPILPSAHAIDREFRLLTALAPTDVPVAPALHYATDETVIGSEFYLMDFVDGVVHWNPALPEMDPAHRRPVTFAMVDTLAALHRVDWRAAGLADFGKPNDYAARQIARWSRQFRATEDGSYPDMERLIARLEANLPEDDGRATLVHGDFRIDNLMYRADSDEVLAVLDWELATIGHPFADLAYMLMHHRLPNDSVFHGLGGIDRTAEGLPAEAEIIARYVAATGMAETPALDFWISLSAFRLAAILEGVRARIEEGNASDPERGRKLIRTIPDLIALGLNPAAPA</sequence>